<accession>A0ABM6GCK1</accession>
<dbReference type="InterPro" id="IPR051465">
    <property type="entry name" value="Cell_Envelope_Struct_Comp"/>
</dbReference>
<keyword evidence="1" id="KW-0472">Membrane</keyword>
<sequence>MKKLLVIITLVLVSAFIFAGLKDVPENHWAYDSVMMLQKAGIVTGYPDGTFRGVNNVTRYELAVFLARVMDLLEKDIQKVMVTVDVHENDIAALYEITGSLKKALANAVTKEEVEVLSKRLDVIDKDVIRIYEALSKKVSADDVEKMVNDSVDSINGQIEFLYKKITVSEENSKKYVDEKYNELAGKLLNVETNVNNAIPMLRNLVYQNAESIKNVDKKLVKYINVKMQSVDRKLKDVEEIKEFAQFNTDTLNGLAAKLGEVEYALRKQIEGVKKDVESVKKDVEGVKVATEENKKALETKAGKDELDAVAKKADSANTLSIVGLILGIVGVGLGVYAAFVKP</sequence>
<dbReference type="PROSITE" id="PS51272">
    <property type="entry name" value="SLH"/>
    <property type="match status" value="1"/>
</dbReference>
<evidence type="ECO:0000313" key="3">
    <source>
        <dbReference type="EMBL" id="APT73250.1"/>
    </source>
</evidence>
<name>A0ABM6GCK1_9BACT</name>
<dbReference type="InterPro" id="IPR001119">
    <property type="entry name" value="SLH_dom"/>
</dbReference>
<dbReference type="PANTHER" id="PTHR43308:SF1">
    <property type="entry name" value="OUTER MEMBRANE PROTEIN ALPHA"/>
    <property type="match status" value="1"/>
</dbReference>
<keyword evidence="4" id="KW-1185">Reference proteome</keyword>
<evidence type="ECO:0000259" key="2">
    <source>
        <dbReference type="PROSITE" id="PS51272"/>
    </source>
</evidence>
<keyword evidence="1" id="KW-0812">Transmembrane</keyword>
<keyword evidence="1" id="KW-1133">Transmembrane helix</keyword>
<dbReference type="Pfam" id="PF00395">
    <property type="entry name" value="SLH"/>
    <property type="match status" value="1"/>
</dbReference>
<feature type="transmembrane region" description="Helical" evidence="1">
    <location>
        <begin position="320"/>
        <end position="340"/>
    </location>
</feature>
<gene>
    <name evidence="3" type="ORF">BW47_00970</name>
</gene>
<dbReference type="PANTHER" id="PTHR43308">
    <property type="entry name" value="OUTER MEMBRANE PROTEIN ALPHA-RELATED"/>
    <property type="match status" value="1"/>
</dbReference>
<evidence type="ECO:0000313" key="4">
    <source>
        <dbReference type="Proteomes" id="UP000185490"/>
    </source>
</evidence>
<proteinExistence type="predicted"/>
<feature type="domain" description="SLH" evidence="2">
    <location>
        <begin position="17"/>
        <end position="80"/>
    </location>
</feature>
<evidence type="ECO:0000256" key="1">
    <source>
        <dbReference type="SAM" id="Phobius"/>
    </source>
</evidence>
<dbReference type="Proteomes" id="UP000185490">
    <property type="component" value="Chromosome"/>
</dbReference>
<organism evidence="3 4">
    <name type="scientific">Thermosipho melanesiensis</name>
    <dbReference type="NCBI Taxonomy" id="46541"/>
    <lineage>
        <taxon>Bacteria</taxon>
        <taxon>Thermotogati</taxon>
        <taxon>Thermotogota</taxon>
        <taxon>Thermotogae</taxon>
        <taxon>Thermotogales</taxon>
        <taxon>Fervidobacteriaceae</taxon>
        <taxon>Thermosipho</taxon>
    </lineage>
</organism>
<reference evidence="3 4" key="1">
    <citation type="submission" date="2014-02" db="EMBL/GenBank/DDBJ databases">
        <title>Diversity of Thermotogales isolates from hydrothermal vents.</title>
        <authorList>
            <person name="Haverkamp T.H.A."/>
            <person name="Lossouarn J."/>
            <person name="Geslin C."/>
            <person name="Nesbo C.L."/>
        </authorList>
    </citation>
    <scope>NUCLEOTIDE SEQUENCE [LARGE SCALE GENOMIC DNA]</scope>
    <source>
        <strain evidence="3 4">431</strain>
    </source>
</reference>
<dbReference type="RefSeq" id="WP_012056414.1">
    <property type="nucleotide sequence ID" value="NZ_CP007389.1"/>
</dbReference>
<dbReference type="EMBL" id="CP007389">
    <property type="protein sequence ID" value="APT73250.1"/>
    <property type="molecule type" value="Genomic_DNA"/>
</dbReference>
<protein>
    <submittedName>
        <fullName evidence="3">S-layer protein</fullName>
    </submittedName>
</protein>